<evidence type="ECO:0000256" key="1">
    <source>
        <dbReference type="SAM" id="MobiDB-lite"/>
    </source>
</evidence>
<dbReference type="Proteomes" id="UP001302126">
    <property type="component" value="Unassembled WGS sequence"/>
</dbReference>
<evidence type="ECO:0000313" key="2">
    <source>
        <dbReference type="EMBL" id="KAK4193750.1"/>
    </source>
</evidence>
<feature type="compositionally biased region" description="Polar residues" evidence="1">
    <location>
        <begin position="21"/>
        <end position="31"/>
    </location>
</feature>
<reference evidence="2" key="2">
    <citation type="submission" date="2023-05" db="EMBL/GenBank/DDBJ databases">
        <authorList>
            <consortium name="Lawrence Berkeley National Laboratory"/>
            <person name="Steindorff A."/>
            <person name="Hensen N."/>
            <person name="Bonometti L."/>
            <person name="Westerberg I."/>
            <person name="Brannstrom I.O."/>
            <person name="Guillou S."/>
            <person name="Cros-Aarteil S."/>
            <person name="Calhoun S."/>
            <person name="Haridas S."/>
            <person name="Kuo A."/>
            <person name="Mondo S."/>
            <person name="Pangilinan J."/>
            <person name="Riley R."/>
            <person name="Labutti K."/>
            <person name="Andreopoulos B."/>
            <person name="Lipzen A."/>
            <person name="Chen C."/>
            <person name="Yanf M."/>
            <person name="Daum C."/>
            <person name="Ng V."/>
            <person name="Clum A."/>
            <person name="Ohm R."/>
            <person name="Martin F."/>
            <person name="Silar P."/>
            <person name="Natvig D."/>
            <person name="Lalanne C."/>
            <person name="Gautier V."/>
            <person name="Ament-Velasquez S.L."/>
            <person name="Kruys A."/>
            <person name="Hutchinson M.I."/>
            <person name="Powell A.J."/>
            <person name="Barry K."/>
            <person name="Miller A.N."/>
            <person name="Grigoriev I.V."/>
            <person name="Debuchy R."/>
            <person name="Gladieux P."/>
            <person name="Thoren M.H."/>
            <person name="Johannesson H."/>
        </authorList>
    </citation>
    <scope>NUCLEOTIDE SEQUENCE</scope>
    <source>
        <strain evidence="2">PSN309</strain>
    </source>
</reference>
<reference evidence="2" key="1">
    <citation type="journal article" date="2023" name="Mol. Phylogenet. Evol.">
        <title>Genome-scale phylogeny and comparative genomics of the fungal order Sordariales.</title>
        <authorList>
            <person name="Hensen N."/>
            <person name="Bonometti L."/>
            <person name="Westerberg I."/>
            <person name="Brannstrom I.O."/>
            <person name="Guillou S."/>
            <person name="Cros-Aarteil S."/>
            <person name="Calhoun S."/>
            <person name="Haridas S."/>
            <person name="Kuo A."/>
            <person name="Mondo S."/>
            <person name="Pangilinan J."/>
            <person name="Riley R."/>
            <person name="LaButti K."/>
            <person name="Andreopoulos B."/>
            <person name="Lipzen A."/>
            <person name="Chen C."/>
            <person name="Yan M."/>
            <person name="Daum C."/>
            <person name="Ng V."/>
            <person name="Clum A."/>
            <person name="Steindorff A."/>
            <person name="Ohm R.A."/>
            <person name="Martin F."/>
            <person name="Silar P."/>
            <person name="Natvig D.O."/>
            <person name="Lalanne C."/>
            <person name="Gautier V."/>
            <person name="Ament-Velasquez S.L."/>
            <person name="Kruys A."/>
            <person name="Hutchinson M.I."/>
            <person name="Powell A.J."/>
            <person name="Barry K."/>
            <person name="Miller A.N."/>
            <person name="Grigoriev I.V."/>
            <person name="Debuchy R."/>
            <person name="Gladieux P."/>
            <person name="Hiltunen Thoren M."/>
            <person name="Johannesson H."/>
        </authorList>
    </citation>
    <scope>NUCLEOTIDE SEQUENCE</scope>
    <source>
        <strain evidence="2">PSN309</strain>
    </source>
</reference>
<sequence length="268" mass="28518">MTNDPRLPFPRISTPEPAGSDANSSVQVQLDTHSHRGPSDRPSPLRTLEQHASRHVANVSQSSNVAYLSPESSSQSSSQNAAAGPPAPAEDILVDLIVTPTEPSGSAEHFSTVLEKLVLAGQKRPRDEIREDDEDNALLGEPLAKRDKLGEELEQMIASSSSSSSSSHPLAILSPTPIEPSDAVSTNMSVSLHDGLNGSSGDIETISNGTSTLFIGTRRTIPLRAATRRLPARPAGANGNPSSRQNQDDEDDDEEEVDAEQKHNLSAR</sequence>
<feature type="compositionally biased region" description="Low complexity" evidence="1">
    <location>
        <begin position="69"/>
        <end position="84"/>
    </location>
</feature>
<dbReference type="AlphaFoldDB" id="A0AAN7AQA9"/>
<accession>A0AAN7AQA9</accession>
<feature type="compositionally biased region" description="Acidic residues" evidence="1">
    <location>
        <begin position="248"/>
        <end position="258"/>
    </location>
</feature>
<gene>
    <name evidence="2" type="ORF">QBC35DRAFT_446092</name>
</gene>
<feature type="region of interest" description="Disordered" evidence="1">
    <location>
        <begin position="155"/>
        <end position="184"/>
    </location>
</feature>
<organism evidence="2 3">
    <name type="scientific">Podospora australis</name>
    <dbReference type="NCBI Taxonomy" id="1536484"/>
    <lineage>
        <taxon>Eukaryota</taxon>
        <taxon>Fungi</taxon>
        <taxon>Dikarya</taxon>
        <taxon>Ascomycota</taxon>
        <taxon>Pezizomycotina</taxon>
        <taxon>Sordariomycetes</taxon>
        <taxon>Sordariomycetidae</taxon>
        <taxon>Sordariales</taxon>
        <taxon>Podosporaceae</taxon>
        <taxon>Podospora</taxon>
    </lineage>
</organism>
<feature type="region of interest" description="Disordered" evidence="1">
    <location>
        <begin position="224"/>
        <end position="268"/>
    </location>
</feature>
<protein>
    <submittedName>
        <fullName evidence="2">Uncharacterized protein</fullName>
    </submittedName>
</protein>
<evidence type="ECO:0000313" key="3">
    <source>
        <dbReference type="Proteomes" id="UP001302126"/>
    </source>
</evidence>
<dbReference type="EMBL" id="MU864350">
    <property type="protein sequence ID" value="KAK4193750.1"/>
    <property type="molecule type" value="Genomic_DNA"/>
</dbReference>
<name>A0AAN7AQA9_9PEZI</name>
<proteinExistence type="predicted"/>
<feature type="compositionally biased region" description="Basic and acidic residues" evidence="1">
    <location>
        <begin position="259"/>
        <end position="268"/>
    </location>
</feature>
<feature type="region of interest" description="Disordered" evidence="1">
    <location>
        <begin position="1"/>
        <end position="88"/>
    </location>
</feature>
<keyword evidence="3" id="KW-1185">Reference proteome</keyword>
<comment type="caution">
    <text evidence="2">The sequence shown here is derived from an EMBL/GenBank/DDBJ whole genome shotgun (WGS) entry which is preliminary data.</text>
</comment>